<evidence type="ECO:0000256" key="1">
    <source>
        <dbReference type="SAM" id="Phobius"/>
    </source>
</evidence>
<feature type="transmembrane region" description="Helical" evidence="1">
    <location>
        <begin position="32"/>
        <end position="49"/>
    </location>
</feature>
<name>K1SKB2_9ZZZZ</name>
<dbReference type="EMBL" id="AJWY01009554">
    <property type="protein sequence ID" value="EKC58023.1"/>
    <property type="molecule type" value="Genomic_DNA"/>
</dbReference>
<organism evidence="2">
    <name type="scientific">human gut metagenome</name>
    <dbReference type="NCBI Taxonomy" id="408170"/>
    <lineage>
        <taxon>unclassified sequences</taxon>
        <taxon>metagenomes</taxon>
        <taxon>organismal metagenomes</taxon>
    </lineage>
</organism>
<keyword evidence="1" id="KW-0812">Transmembrane</keyword>
<feature type="transmembrane region" description="Helical" evidence="1">
    <location>
        <begin position="61"/>
        <end position="78"/>
    </location>
</feature>
<sequence>MLQKGGYIYRYPHQLGLMLYDCILMLFRADPALNFVMNFVFVIGINHLSCKILDALFHDKAVNLLTIVCTFAFLPTVST</sequence>
<proteinExistence type="predicted"/>
<protein>
    <submittedName>
        <fullName evidence="2">Membrane protein</fullName>
    </submittedName>
</protein>
<keyword evidence="1" id="KW-0472">Membrane</keyword>
<evidence type="ECO:0000313" key="2">
    <source>
        <dbReference type="EMBL" id="EKC58023.1"/>
    </source>
</evidence>
<gene>
    <name evidence="2" type="ORF">LEA_14070</name>
</gene>
<keyword evidence="1" id="KW-1133">Transmembrane helix</keyword>
<accession>K1SKB2</accession>
<dbReference type="AlphaFoldDB" id="K1SKB2"/>
<comment type="caution">
    <text evidence="2">The sequence shown here is derived from an EMBL/GenBank/DDBJ whole genome shotgun (WGS) entry which is preliminary data.</text>
</comment>
<reference evidence="2" key="1">
    <citation type="journal article" date="2013" name="Environ. Microbiol.">
        <title>Microbiota from the distal guts of lean and obese adolescents exhibit partial functional redundancy besides clear differences in community structure.</title>
        <authorList>
            <person name="Ferrer M."/>
            <person name="Ruiz A."/>
            <person name="Lanza F."/>
            <person name="Haange S.B."/>
            <person name="Oberbach A."/>
            <person name="Till H."/>
            <person name="Bargiela R."/>
            <person name="Campoy C."/>
            <person name="Segura M.T."/>
            <person name="Richter M."/>
            <person name="von Bergen M."/>
            <person name="Seifert J."/>
            <person name="Suarez A."/>
        </authorList>
    </citation>
    <scope>NUCLEOTIDE SEQUENCE</scope>
</reference>